<comment type="caution">
    <text evidence="2">The sequence shown here is derived from an EMBL/GenBank/DDBJ whole genome shotgun (WGS) entry which is preliminary data.</text>
</comment>
<gene>
    <name evidence="2" type="ORF">HK103_003296</name>
</gene>
<evidence type="ECO:0000256" key="1">
    <source>
        <dbReference type="SAM" id="SignalP"/>
    </source>
</evidence>
<name>A0AAD5Y4I2_9FUNG</name>
<dbReference type="AlphaFoldDB" id="A0AAD5Y4I2"/>
<organism evidence="2 3">
    <name type="scientific">Boothiomyces macroporosus</name>
    <dbReference type="NCBI Taxonomy" id="261099"/>
    <lineage>
        <taxon>Eukaryota</taxon>
        <taxon>Fungi</taxon>
        <taxon>Fungi incertae sedis</taxon>
        <taxon>Chytridiomycota</taxon>
        <taxon>Chytridiomycota incertae sedis</taxon>
        <taxon>Chytridiomycetes</taxon>
        <taxon>Rhizophydiales</taxon>
        <taxon>Terramycetaceae</taxon>
        <taxon>Boothiomyces</taxon>
    </lineage>
</organism>
<keyword evidence="1" id="KW-0732">Signal</keyword>
<feature type="chain" id="PRO_5042213206" evidence="1">
    <location>
        <begin position="18"/>
        <end position="149"/>
    </location>
</feature>
<keyword evidence="3" id="KW-1185">Reference proteome</keyword>
<dbReference type="Proteomes" id="UP001210925">
    <property type="component" value="Unassembled WGS sequence"/>
</dbReference>
<proteinExistence type="predicted"/>
<evidence type="ECO:0000313" key="2">
    <source>
        <dbReference type="EMBL" id="KAJ3250619.1"/>
    </source>
</evidence>
<reference evidence="2" key="1">
    <citation type="submission" date="2020-05" db="EMBL/GenBank/DDBJ databases">
        <title>Phylogenomic resolution of chytrid fungi.</title>
        <authorList>
            <person name="Stajich J.E."/>
            <person name="Amses K."/>
            <person name="Simmons R."/>
            <person name="Seto K."/>
            <person name="Myers J."/>
            <person name="Bonds A."/>
            <person name="Quandt C.A."/>
            <person name="Barry K."/>
            <person name="Liu P."/>
            <person name="Grigoriev I."/>
            <person name="Longcore J.E."/>
            <person name="James T.Y."/>
        </authorList>
    </citation>
    <scope>NUCLEOTIDE SEQUENCE</scope>
    <source>
        <strain evidence="2">PLAUS21</strain>
    </source>
</reference>
<sequence>MFKFLICFLCAFGQIILKNNDYRELYRGEWRIQIYRTNPLALNCTKNYALIHTNETILLSLLEVKTIPSLKYLNDGKVYTFEKDMYDEKLVAQFMEKPVERHFNYLPLTWSYYTKWQLDLFFYWWDLQDYFLKLFQNYTGYGQTFHNEL</sequence>
<evidence type="ECO:0000313" key="3">
    <source>
        <dbReference type="Proteomes" id="UP001210925"/>
    </source>
</evidence>
<accession>A0AAD5Y4I2</accession>
<dbReference type="EMBL" id="JADGKB010000238">
    <property type="protein sequence ID" value="KAJ3250619.1"/>
    <property type="molecule type" value="Genomic_DNA"/>
</dbReference>
<protein>
    <submittedName>
        <fullName evidence="2">Uncharacterized protein</fullName>
    </submittedName>
</protein>
<feature type="signal peptide" evidence="1">
    <location>
        <begin position="1"/>
        <end position="17"/>
    </location>
</feature>